<reference evidence="2" key="1">
    <citation type="journal article" date="2019" name="Int. J. Syst. Evol. Microbiol.">
        <title>The Global Catalogue of Microorganisms (GCM) 10K type strain sequencing project: providing services to taxonomists for standard genome sequencing and annotation.</title>
        <authorList>
            <consortium name="The Broad Institute Genomics Platform"/>
            <consortium name="The Broad Institute Genome Sequencing Center for Infectious Disease"/>
            <person name="Wu L."/>
            <person name="Ma J."/>
        </authorList>
    </citation>
    <scope>NUCLEOTIDE SEQUENCE [LARGE SCALE GENOMIC DNA]</scope>
    <source>
        <strain evidence="2">JCM 14193</strain>
    </source>
</reference>
<dbReference type="RefSeq" id="WP_343783206.1">
    <property type="nucleotide sequence ID" value="NZ_BAAACZ010000013.1"/>
</dbReference>
<gene>
    <name evidence="1" type="ORF">GCM10008935_17580</name>
</gene>
<evidence type="ECO:0000313" key="2">
    <source>
        <dbReference type="Proteomes" id="UP001500740"/>
    </source>
</evidence>
<dbReference type="EMBL" id="BAAACZ010000013">
    <property type="protein sequence ID" value="GAA0462544.1"/>
    <property type="molecule type" value="Genomic_DNA"/>
</dbReference>
<name>A0ABP3JS89_9BACI</name>
<sequence length="43" mass="5306">MKERCEKLVSIFETELGRDLCKKEKEFVYWISEKQKKDVKVKR</sequence>
<protein>
    <recommendedName>
        <fullName evidence="3">Fur-regulated basic protein FbpA</fullName>
    </recommendedName>
</protein>
<evidence type="ECO:0000313" key="1">
    <source>
        <dbReference type="EMBL" id="GAA0462544.1"/>
    </source>
</evidence>
<dbReference type="Proteomes" id="UP001500740">
    <property type="component" value="Unassembled WGS sequence"/>
</dbReference>
<comment type="caution">
    <text evidence="1">The sequence shown here is derived from an EMBL/GenBank/DDBJ whole genome shotgun (WGS) entry which is preliminary data.</text>
</comment>
<proteinExistence type="predicted"/>
<organism evidence="1 2">
    <name type="scientific">Alkalibacillus silvisoli</name>
    <dbReference type="NCBI Taxonomy" id="392823"/>
    <lineage>
        <taxon>Bacteria</taxon>
        <taxon>Bacillati</taxon>
        <taxon>Bacillota</taxon>
        <taxon>Bacilli</taxon>
        <taxon>Bacillales</taxon>
        <taxon>Bacillaceae</taxon>
        <taxon>Alkalibacillus</taxon>
    </lineage>
</organism>
<accession>A0ABP3JS89</accession>
<keyword evidence="2" id="KW-1185">Reference proteome</keyword>
<evidence type="ECO:0008006" key="3">
    <source>
        <dbReference type="Google" id="ProtNLM"/>
    </source>
</evidence>